<dbReference type="RefSeq" id="WP_065989211.1">
    <property type="nucleotide sequence ID" value="NZ_CP053746.1"/>
</dbReference>
<evidence type="ECO:0000313" key="2">
    <source>
        <dbReference type="EMBL" id="OCX19516.1"/>
    </source>
</evidence>
<dbReference type="Pfam" id="PF17001">
    <property type="entry name" value="T3SS_basalb_I"/>
    <property type="match status" value="1"/>
</dbReference>
<sequence length="124" mass="13507">MTLSNVNQLKSPSTDLEPRLDQGLVSGPSQADVDLFNAAMRPELSMQQSHLSEQIASALSERLGATDKLSQQAARKMKRASTTDDPLEISQMSRSLSQYSLQMALTTKVVSKSAQALDKLTNLQ</sequence>
<feature type="region of interest" description="Disordered" evidence="1">
    <location>
        <begin position="1"/>
        <end position="28"/>
    </location>
</feature>
<proteinExistence type="predicted"/>
<dbReference type="OrthoDB" id="6969319at2"/>
<dbReference type="EMBL" id="MDEN01000063">
    <property type="protein sequence ID" value="OCX19516.1"/>
    <property type="molecule type" value="Genomic_DNA"/>
</dbReference>
<accession>A0A1C2DXY8</accession>
<name>A0A1C2DXY8_9PSED</name>
<dbReference type="EMBL" id="CP053746">
    <property type="protein sequence ID" value="QKF52088.1"/>
    <property type="molecule type" value="Genomic_DNA"/>
</dbReference>
<evidence type="ECO:0000256" key="1">
    <source>
        <dbReference type="SAM" id="MobiDB-lite"/>
    </source>
</evidence>
<organism evidence="2 4">
    <name type="scientific">Pseudomonas graminis</name>
    <dbReference type="NCBI Taxonomy" id="158627"/>
    <lineage>
        <taxon>Bacteria</taxon>
        <taxon>Pseudomonadati</taxon>
        <taxon>Pseudomonadota</taxon>
        <taxon>Gammaproteobacteria</taxon>
        <taxon>Pseudomonadales</taxon>
        <taxon>Pseudomonadaceae</taxon>
        <taxon>Pseudomonas</taxon>
    </lineage>
</organism>
<dbReference type="NCBIfam" id="TIGR02497">
    <property type="entry name" value="yscI_hrpB_dom"/>
    <property type="match status" value="1"/>
</dbReference>
<dbReference type="Proteomes" id="UP000095143">
    <property type="component" value="Unassembled WGS sequence"/>
</dbReference>
<dbReference type="AlphaFoldDB" id="A0A1C2DXY8"/>
<feature type="compositionally biased region" description="Polar residues" evidence="1">
    <location>
        <begin position="1"/>
        <end position="14"/>
    </location>
</feature>
<reference evidence="5" key="3">
    <citation type="submission" date="2019-12" db="EMBL/GenBank/DDBJ databases">
        <title>Endophytic bacteria associated with Panax ginseng seedlings.</title>
        <authorList>
            <person name="Park J.M."/>
            <person name="Shin R."/>
            <person name="Jo S.H."/>
        </authorList>
    </citation>
    <scope>NUCLEOTIDE SEQUENCE [LARGE SCALE GENOMIC DNA]</scope>
    <source>
        <strain evidence="5">PgKB30</strain>
    </source>
</reference>
<dbReference type="KEGG" id="pgg:FX982_03069"/>
<evidence type="ECO:0000313" key="4">
    <source>
        <dbReference type="Proteomes" id="UP000095143"/>
    </source>
</evidence>
<dbReference type="Proteomes" id="UP000501989">
    <property type="component" value="Chromosome"/>
</dbReference>
<gene>
    <name evidence="2" type="ORF">BBI10_14005</name>
    <name evidence="3" type="ORF">FX982_03069</name>
</gene>
<dbReference type="InterPro" id="IPR012670">
    <property type="entry name" value="T3SS_YscI/HrpB"/>
</dbReference>
<keyword evidence="5" id="KW-1185">Reference proteome</keyword>
<evidence type="ECO:0000313" key="3">
    <source>
        <dbReference type="EMBL" id="QKF52088.1"/>
    </source>
</evidence>
<dbReference type="GO" id="GO:0030254">
    <property type="term" value="P:protein secretion by the type III secretion system"/>
    <property type="evidence" value="ECO:0007669"/>
    <property type="project" value="InterPro"/>
</dbReference>
<evidence type="ECO:0000313" key="5">
    <source>
        <dbReference type="Proteomes" id="UP000501989"/>
    </source>
</evidence>
<reference evidence="2 4" key="1">
    <citation type="submission" date="2016-08" db="EMBL/GenBank/DDBJ databases">
        <title>Whole genome sequence of Pseudomonas graminis strain UASWS1507, a potential biological control agent for agriculture.</title>
        <authorList>
            <person name="Crovadore J."/>
            <person name="Calmin G."/>
            <person name="Chablais R."/>
            <person name="Cochard B."/>
            <person name="Lefort F."/>
        </authorList>
    </citation>
    <scope>NUCLEOTIDE SEQUENCE [LARGE SCALE GENOMIC DNA]</scope>
    <source>
        <strain evidence="2 4">UASWS1507</strain>
    </source>
</reference>
<protein>
    <submittedName>
        <fullName evidence="2">EscI/YscI/HrpB family type III secretion system inner rod protein</fullName>
    </submittedName>
</protein>
<reference evidence="3" key="2">
    <citation type="submission" date="2019-12" db="EMBL/GenBank/DDBJ databases">
        <title>endophytic bacteria associated with Panax ginseng seedlings.</title>
        <authorList>
            <person name="Park J.M."/>
            <person name="Shin R."/>
            <person name="Jo S.H."/>
        </authorList>
    </citation>
    <scope>NUCLEOTIDE SEQUENCE</scope>
    <source>
        <strain evidence="3">PgKB30</strain>
    </source>
</reference>